<reference evidence="1 2" key="1">
    <citation type="journal article" date="2022" name="G3 (Bethesda)">
        <title>Whole-genome sequence and methylome profiling of the almond [Prunus dulcis (Mill.) D.A. Webb] cultivar 'Nonpareil'.</title>
        <authorList>
            <person name="D'Amico-Willman K.M."/>
            <person name="Ouma W.Z."/>
            <person name="Meulia T."/>
            <person name="Sideli G.M."/>
            <person name="Gradziel T.M."/>
            <person name="Fresnedo-Ramirez J."/>
        </authorList>
    </citation>
    <scope>NUCLEOTIDE SEQUENCE [LARGE SCALE GENOMIC DNA]</scope>
    <source>
        <strain evidence="1">Clone GOH B32 T37-40</strain>
    </source>
</reference>
<evidence type="ECO:0000313" key="1">
    <source>
        <dbReference type="EMBL" id="KAI5310927.1"/>
    </source>
</evidence>
<gene>
    <name evidence="1" type="ORF">L3X38_040732</name>
</gene>
<name>A0AAD4YGB8_PRUDU</name>
<dbReference type="AlphaFoldDB" id="A0AAD4YGB8"/>
<sequence>MCSLLKPERNMTVFSFITMARTLGNKPGFHHLLTRFTISRRPAQTLAYEESGTPPTHNPTAPPLLSSKAFWGPPETGDLSLAPSSPVSPTHLVGDWCLWI</sequence>
<proteinExistence type="predicted"/>
<organism evidence="1 2">
    <name type="scientific">Prunus dulcis</name>
    <name type="common">Almond</name>
    <name type="synonym">Amygdalus dulcis</name>
    <dbReference type="NCBI Taxonomy" id="3755"/>
    <lineage>
        <taxon>Eukaryota</taxon>
        <taxon>Viridiplantae</taxon>
        <taxon>Streptophyta</taxon>
        <taxon>Embryophyta</taxon>
        <taxon>Tracheophyta</taxon>
        <taxon>Spermatophyta</taxon>
        <taxon>Magnoliopsida</taxon>
        <taxon>eudicotyledons</taxon>
        <taxon>Gunneridae</taxon>
        <taxon>Pentapetalae</taxon>
        <taxon>rosids</taxon>
        <taxon>fabids</taxon>
        <taxon>Rosales</taxon>
        <taxon>Rosaceae</taxon>
        <taxon>Amygdaloideae</taxon>
        <taxon>Amygdaleae</taxon>
        <taxon>Prunus</taxon>
    </lineage>
</organism>
<comment type="caution">
    <text evidence="1">The sequence shown here is derived from an EMBL/GenBank/DDBJ whole genome shotgun (WGS) entry which is preliminary data.</text>
</comment>
<protein>
    <submittedName>
        <fullName evidence="1">Uncharacterized protein</fullName>
    </submittedName>
</protein>
<accession>A0AAD4YGB8</accession>
<evidence type="ECO:0000313" key="2">
    <source>
        <dbReference type="Proteomes" id="UP001054821"/>
    </source>
</evidence>
<dbReference type="EMBL" id="JAJFAZ020000103">
    <property type="protein sequence ID" value="KAI5310927.1"/>
    <property type="molecule type" value="Genomic_DNA"/>
</dbReference>
<dbReference type="Proteomes" id="UP001054821">
    <property type="component" value="Unassembled WGS sequence"/>
</dbReference>
<keyword evidence="2" id="KW-1185">Reference proteome</keyword>